<dbReference type="GO" id="GO:0008270">
    <property type="term" value="F:zinc ion binding"/>
    <property type="evidence" value="ECO:0007669"/>
    <property type="project" value="TreeGrafter"/>
</dbReference>
<evidence type="ECO:0000256" key="9">
    <source>
        <dbReference type="ARBA" id="ARBA00023125"/>
    </source>
</evidence>
<dbReference type="GO" id="GO:1900376">
    <property type="term" value="P:regulation of secondary metabolite biosynthetic process"/>
    <property type="evidence" value="ECO:0007669"/>
    <property type="project" value="TreeGrafter"/>
</dbReference>
<dbReference type="InterPro" id="IPR043135">
    <property type="entry name" value="Fur_C"/>
</dbReference>
<evidence type="ECO:0000256" key="4">
    <source>
        <dbReference type="ARBA" id="ARBA00022491"/>
    </source>
</evidence>
<keyword evidence="7" id="KW-0408">Iron</keyword>
<protein>
    <submittedName>
        <fullName evidence="11">Transcriptional regulator FurA</fullName>
    </submittedName>
</protein>
<dbReference type="Gene3D" id="3.30.1490.190">
    <property type="match status" value="1"/>
</dbReference>
<evidence type="ECO:0000256" key="6">
    <source>
        <dbReference type="ARBA" id="ARBA00022833"/>
    </source>
</evidence>
<evidence type="ECO:0000256" key="10">
    <source>
        <dbReference type="ARBA" id="ARBA00023163"/>
    </source>
</evidence>
<dbReference type="CDD" id="cd07153">
    <property type="entry name" value="Fur_like"/>
    <property type="match status" value="1"/>
</dbReference>
<comment type="similarity">
    <text evidence="2">Belongs to the Fur family.</text>
</comment>
<dbReference type="GO" id="GO:0000976">
    <property type="term" value="F:transcription cis-regulatory region binding"/>
    <property type="evidence" value="ECO:0007669"/>
    <property type="project" value="TreeGrafter"/>
</dbReference>
<dbReference type="SUPFAM" id="SSF46785">
    <property type="entry name" value="Winged helix' DNA-binding domain"/>
    <property type="match status" value="1"/>
</dbReference>
<evidence type="ECO:0000256" key="7">
    <source>
        <dbReference type="ARBA" id="ARBA00023004"/>
    </source>
</evidence>
<keyword evidence="10" id="KW-0804">Transcription</keyword>
<gene>
    <name evidence="11" type="primary">furA_2</name>
    <name evidence="11" type="ORF">GALL_423520</name>
</gene>
<dbReference type="GO" id="GO:0003700">
    <property type="term" value="F:DNA-binding transcription factor activity"/>
    <property type="evidence" value="ECO:0007669"/>
    <property type="project" value="InterPro"/>
</dbReference>
<reference evidence="11" key="1">
    <citation type="submission" date="2016-10" db="EMBL/GenBank/DDBJ databases">
        <title>Sequence of Gallionella enrichment culture.</title>
        <authorList>
            <person name="Poehlein A."/>
            <person name="Muehling M."/>
            <person name="Daniel R."/>
        </authorList>
    </citation>
    <scope>NUCLEOTIDE SEQUENCE</scope>
</reference>
<comment type="caution">
    <text evidence="11">The sequence shown here is derived from an EMBL/GenBank/DDBJ whole genome shotgun (WGS) entry which is preliminary data.</text>
</comment>
<keyword evidence="4" id="KW-0678">Repressor</keyword>
<dbReference type="AlphaFoldDB" id="A0A1J5QIY7"/>
<dbReference type="Pfam" id="PF01475">
    <property type="entry name" value="FUR"/>
    <property type="match status" value="1"/>
</dbReference>
<name>A0A1J5QIY7_9ZZZZ</name>
<dbReference type="GO" id="GO:0045892">
    <property type="term" value="P:negative regulation of DNA-templated transcription"/>
    <property type="evidence" value="ECO:0007669"/>
    <property type="project" value="TreeGrafter"/>
</dbReference>
<evidence type="ECO:0000256" key="1">
    <source>
        <dbReference type="ARBA" id="ARBA00004496"/>
    </source>
</evidence>
<proteinExistence type="inferred from homology"/>
<evidence type="ECO:0000256" key="8">
    <source>
        <dbReference type="ARBA" id="ARBA00023015"/>
    </source>
</evidence>
<sequence>MTPTELLRAHHLRVTPTRIAVLEALEATPHADADTILRAVRARLGSVSVQAVYDVLHALTEVDILRRIEPAGHPARYERRVADNHHHVVCRTCGAVEDVDCAVGHAPCLTPSSDHGFEIDLAEVTYWGTCPRCRVGPALANPDRVTR</sequence>
<comment type="subcellular location">
    <subcellularLocation>
        <location evidence="1">Cytoplasm</location>
    </subcellularLocation>
</comment>
<keyword evidence="3" id="KW-0963">Cytoplasm</keyword>
<dbReference type="InterPro" id="IPR036390">
    <property type="entry name" value="WH_DNA-bd_sf"/>
</dbReference>
<evidence type="ECO:0000256" key="2">
    <source>
        <dbReference type="ARBA" id="ARBA00007957"/>
    </source>
</evidence>
<dbReference type="InterPro" id="IPR036388">
    <property type="entry name" value="WH-like_DNA-bd_sf"/>
</dbReference>
<keyword evidence="6" id="KW-0862">Zinc</keyword>
<dbReference type="PANTHER" id="PTHR33202:SF18">
    <property type="entry name" value="TRANSCRIPTIONAL REGULATOR FURA"/>
    <property type="match status" value="1"/>
</dbReference>
<dbReference type="EMBL" id="MLJW01002000">
    <property type="protein sequence ID" value="OIQ75973.1"/>
    <property type="molecule type" value="Genomic_DNA"/>
</dbReference>
<dbReference type="PANTHER" id="PTHR33202">
    <property type="entry name" value="ZINC UPTAKE REGULATION PROTEIN"/>
    <property type="match status" value="1"/>
</dbReference>
<evidence type="ECO:0000256" key="5">
    <source>
        <dbReference type="ARBA" id="ARBA00022723"/>
    </source>
</evidence>
<evidence type="ECO:0000313" key="11">
    <source>
        <dbReference type="EMBL" id="OIQ75973.1"/>
    </source>
</evidence>
<keyword evidence="8" id="KW-0805">Transcription regulation</keyword>
<dbReference type="GO" id="GO:0005737">
    <property type="term" value="C:cytoplasm"/>
    <property type="evidence" value="ECO:0007669"/>
    <property type="project" value="UniProtKB-SubCell"/>
</dbReference>
<dbReference type="InterPro" id="IPR002481">
    <property type="entry name" value="FUR"/>
</dbReference>
<keyword evidence="9" id="KW-0238">DNA-binding</keyword>
<keyword evidence="5" id="KW-0479">Metal-binding</keyword>
<evidence type="ECO:0000256" key="3">
    <source>
        <dbReference type="ARBA" id="ARBA00022490"/>
    </source>
</evidence>
<accession>A0A1J5QIY7</accession>
<dbReference type="Gene3D" id="1.10.10.10">
    <property type="entry name" value="Winged helix-like DNA-binding domain superfamily/Winged helix DNA-binding domain"/>
    <property type="match status" value="1"/>
</dbReference>
<organism evidence="11">
    <name type="scientific">mine drainage metagenome</name>
    <dbReference type="NCBI Taxonomy" id="410659"/>
    <lineage>
        <taxon>unclassified sequences</taxon>
        <taxon>metagenomes</taxon>
        <taxon>ecological metagenomes</taxon>
    </lineage>
</organism>